<dbReference type="InterPro" id="IPR034660">
    <property type="entry name" value="DinB/YfiT-like"/>
</dbReference>
<organism evidence="1 2">
    <name type="scientific">Cohnella thailandensis</name>
    <dbReference type="NCBI Taxonomy" id="557557"/>
    <lineage>
        <taxon>Bacteria</taxon>
        <taxon>Bacillati</taxon>
        <taxon>Bacillota</taxon>
        <taxon>Bacilli</taxon>
        <taxon>Bacillales</taxon>
        <taxon>Paenibacillaceae</taxon>
        <taxon>Cohnella</taxon>
    </lineage>
</organism>
<dbReference type="AlphaFoldDB" id="A0A841SY64"/>
<evidence type="ECO:0000313" key="2">
    <source>
        <dbReference type="Proteomes" id="UP000535838"/>
    </source>
</evidence>
<name>A0A841SY64_9BACL</name>
<dbReference type="InterPro" id="IPR011466">
    <property type="entry name" value="DUF1572"/>
</dbReference>
<gene>
    <name evidence="1" type="ORF">H7B67_18930</name>
</gene>
<dbReference type="SUPFAM" id="SSF109854">
    <property type="entry name" value="DinB/YfiT-like putative metalloenzymes"/>
    <property type="match status" value="1"/>
</dbReference>
<evidence type="ECO:0000313" key="1">
    <source>
        <dbReference type="EMBL" id="MBB6636202.1"/>
    </source>
</evidence>
<accession>A0A841SY64</accession>
<reference evidence="1 2" key="1">
    <citation type="submission" date="2020-08" db="EMBL/GenBank/DDBJ databases">
        <title>Cohnella phylogeny.</title>
        <authorList>
            <person name="Dunlap C."/>
        </authorList>
    </citation>
    <scope>NUCLEOTIDE SEQUENCE [LARGE SCALE GENOMIC DNA]</scope>
    <source>
        <strain evidence="1 2">DSM 25241</strain>
    </source>
</reference>
<dbReference type="Gene3D" id="1.20.120.450">
    <property type="entry name" value="dinb family like domain"/>
    <property type="match status" value="1"/>
</dbReference>
<sequence>MDKTESIGAYALELAIADFRGTKKLGDGALKQLSEEGIGWKPEPESNSVAVIVQHMAGNMLSRWTDFLTSDGEKPDRNRDAEFEEKEWTRETLIELWERGWKALFDAIESLRPDDLLRTVTIRGEPHTVLKAIHRQITHLSYHTGQIVYLVKAARSASWNTLSIAKGQSRAFNEKMADRSNE</sequence>
<proteinExistence type="predicted"/>
<dbReference type="Proteomes" id="UP000535838">
    <property type="component" value="Unassembled WGS sequence"/>
</dbReference>
<dbReference type="RefSeq" id="WP_185121424.1">
    <property type="nucleotide sequence ID" value="NZ_JACJVQ010000017.1"/>
</dbReference>
<comment type="caution">
    <text evidence="1">The sequence shown here is derived from an EMBL/GenBank/DDBJ whole genome shotgun (WGS) entry which is preliminary data.</text>
</comment>
<protein>
    <submittedName>
        <fullName evidence="1">DUF1572 family protein</fullName>
    </submittedName>
</protein>
<keyword evidence="2" id="KW-1185">Reference proteome</keyword>
<dbReference type="EMBL" id="JACJVQ010000017">
    <property type="protein sequence ID" value="MBB6636202.1"/>
    <property type="molecule type" value="Genomic_DNA"/>
</dbReference>
<dbReference type="Pfam" id="PF07609">
    <property type="entry name" value="DUF1572"/>
    <property type="match status" value="1"/>
</dbReference>